<dbReference type="Gene3D" id="3.30.420.40">
    <property type="match status" value="2"/>
</dbReference>
<name>A0A3A4RFZ3_9BACT</name>
<dbReference type="Proteomes" id="UP000266426">
    <property type="component" value="Unassembled WGS sequence"/>
</dbReference>
<dbReference type="AlphaFoldDB" id="A0A3A4RFZ3"/>
<comment type="caution">
    <text evidence="1">The sequence shown here is derived from an EMBL/GenBank/DDBJ whole genome shotgun (WGS) entry which is preliminary data.</text>
</comment>
<gene>
    <name evidence="1" type="ORF">C4541_00970</name>
</gene>
<dbReference type="InterPro" id="IPR043129">
    <property type="entry name" value="ATPase_NBD"/>
</dbReference>
<evidence type="ECO:0000313" key="1">
    <source>
        <dbReference type="EMBL" id="RJP61903.1"/>
    </source>
</evidence>
<dbReference type="EMBL" id="QZJZ01000007">
    <property type="protein sequence ID" value="RJP61903.1"/>
    <property type="molecule type" value="Genomic_DNA"/>
</dbReference>
<evidence type="ECO:0000313" key="2">
    <source>
        <dbReference type="Proteomes" id="UP000266426"/>
    </source>
</evidence>
<organism evidence="1 2">
    <name type="scientific">Candidatus Auribacter fodinae</name>
    <dbReference type="NCBI Taxonomy" id="2093366"/>
    <lineage>
        <taxon>Bacteria</taxon>
        <taxon>Pseudomonadati</taxon>
        <taxon>Candidatus Auribacterota</taxon>
        <taxon>Candidatus Auribacteria</taxon>
        <taxon>Candidatus Auribacterales</taxon>
        <taxon>Candidatus Auribacteraceae</taxon>
        <taxon>Candidatus Auribacter</taxon>
    </lineage>
</organism>
<protein>
    <submittedName>
        <fullName evidence="1">ATPase</fullName>
    </submittedName>
</protein>
<reference evidence="1 2" key="1">
    <citation type="journal article" date="2017" name="ISME J.">
        <title>Energy and carbon metabolisms in a deep terrestrial subsurface fluid microbial community.</title>
        <authorList>
            <person name="Momper L."/>
            <person name="Jungbluth S.P."/>
            <person name="Lee M.D."/>
            <person name="Amend J.P."/>
        </authorList>
    </citation>
    <scope>NUCLEOTIDE SEQUENCE [LARGE SCALE GENOMIC DNA]</scope>
    <source>
        <strain evidence="1">SURF_26</strain>
    </source>
</reference>
<proteinExistence type="predicted"/>
<dbReference type="SUPFAM" id="SSF53067">
    <property type="entry name" value="Actin-like ATPase domain"/>
    <property type="match status" value="1"/>
</dbReference>
<accession>A0A3A4RFZ3</accession>
<sequence length="225" mass="24686">MNTPEKVPVLLDCGTSYTKVLYTENGTRAIYPTRRIKEYIGGMRVIAATGHNASRFSLSVTNELLALAKSTNDLMRANPGAAVVDCGSRDIKYITINSENAVSIDWNTECGAFCGQLIELLTSYFGFDVSSIHPADKPLALPCGILGMTRMFDLIADDVDPEIAFARFMRGMADNIYRFCGEPDTIYLSGGLCDNPLFIKSFSRSEVIPLGRFVLLDGLKKTLSE</sequence>